<proteinExistence type="predicted"/>
<gene>
    <name evidence="2" type="ORF">CR513_43098</name>
</gene>
<name>A0A371FF21_MUCPR</name>
<comment type="caution">
    <text evidence="2">The sequence shown here is derived from an EMBL/GenBank/DDBJ whole genome shotgun (WGS) entry which is preliminary data.</text>
</comment>
<sequence length="138" mass="15432">MVTTGKVLQLNLATNSATVLRRNIGCWSVKFKTRRRQNVYKDPNPQFVLTISTGLIDMTPALHPIPDRLKLMMLLLILNLLTTMALRDGVGQNTLLLVMSMSMAFGFMLFFSNSSVITEHIIVSASSRAKERAFIFGI</sequence>
<evidence type="ECO:0000256" key="1">
    <source>
        <dbReference type="SAM" id="Phobius"/>
    </source>
</evidence>
<evidence type="ECO:0000313" key="2">
    <source>
        <dbReference type="EMBL" id="RDX76866.1"/>
    </source>
</evidence>
<keyword evidence="1" id="KW-1133">Transmembrane helix</keyword>
<reference evidence="2" key="1">
    <citation type="submission" date="2018-05" db="EMBL/GenBank/DDBJ databases">
        <title>Draft genome of Mucuna pruriens seed.</title>
        <authorList>
            <person name="Nnadi N.E."/>
            <person name="Vos R."/>
            <person name="Hasami M.H."/>
            <person name="Devisetty U.K."/>
            <person name="Aguiy J.C."/>
        </authorList>
    </citation>
    <scope>NUCLEOTIDE SEQUENCE [LARGE SCALE GENOMIC DNA]</scope>
    <source>
        <strain evidence="2">JCA_2017</strain>
    </source>
</reference>
<feature type="non-terminal residue" evidence="2">
    <location>
        <position position="1"/>
    </location>
</feature>
<keyword evidence="3" id="KW-1185">Reference proteome</keyword>
<feature type="transmembrane region" description="Helical" evidence="1">
    <location>
        <begin position="69"/>
        <end position="86"/>
    </location>
</feature>
<keyword evidence="1" id="KW-0812">Transmembrane</keyword>
<dbReference type="EMBL" id="QJKJ01009359">
    <property type="protein sequence ID" value="RDX76866.1"/>
    <property type="molecule type" value="Genomic_DNA"/>
</dbReference>
<dbReference type="OrthoDB" id="1726988at2759"/>
<dbReference type="AlphaFoldDB" id="A0A371FF21"/>
<organism evidence="2 3">
    <name type="scientific">Mucuna pruriens</name>
    <name type="common">Velvet bean</name>
    <name type="synonym">Dolichos pruriens</name>
    <dbReference type="NCBI Taxonomy" id="157652"/>
    <lineage>
        <taxon>Eukaryota</taxon>
        <taxon>Viridiplantae</taxon>
        <taxon>Streptophyta</taxon>
        <taxon>Embryophyta</taxon>
        <taxon>Tracheophyta</taxon>
        <taxon>Spermatophyta</taxon>
        <taxon>Magnoliopsida</taxon>
        <taxon>eudicotyledons</taxon>
        <taxon>Gunneridae</taxon>
        <taxon>Pentapetalae</taxon>
        <taxon>rosids</taxon>
        <taxon>fabids</taxon>
        <taxon>Fabales</taxon>
        <taxon>Fabaceae</taxon>
        <taxon>Papilionoideae</taxon>
        <taxon>50 kb inversion clade</taxon>
        <taxon>NPAAA clade</taxon>
        <taxon>indigoferoid/millettioid clade</taxon>
        <taxon>Phaseoleae</taxon>
        <taxon>Mucuna</taxon>
    </lineage>
</organism>
<dbReference type="Proteomes" id="UP000257109">
    <property type="component" value="Unassembled WGS sequence"/>
</dbReference>
<keyword evidence="1" id="KW-0472">Membrane</keyword>
<protein>
    <submittedName>
        <fullName evidence="2">Uncharacterized protein</fullName>
    </submittedName>
</protein>
<evidence type="ECO:0000313" key="3">
    <source>
        <dbReference type="Proteomes" id="UP000257109"/>
    </source>
</evidence>
<accession>A0A371FF21</accession>